<dbReference type="Proteomes" id="UP001595617">
    <property type="component" value="Unassembled WGS sequence"/>
</dbReference>
<accession>A0ABV7ZUY9</accession>
<organism evidence="1 2">
    <name type="scientific">Saccharospirillum mangrovi</name>
    <dbReference type="NCBI Taxonomy" id="2161747"/>
    <lineage>
        <taxon>Bacteria</taxon>
        <taxon>Pseudomonadati</taxon>
        <taxon>Pseudomonadota</taxon>
        <taxon>Gammaproteobacteria</taxon>
        <taxon>Oceanospirillales</taxon>
        <taxon>Saccharospirillaceae</taxon>
        <taxon>Saccharospirillum</taxon>
    </lineage>
</organism>
<protein>
    <recommendedName>
        <fullName evidence="3">MSHA biogenesis protein MshP</fullName>
    </recommendedName>
</protein>
<dbReference type="EMBL" id="JBHRYR010000002">
    <property type="protein sequence ID" value="MFC3851946.1"/>
    <property type="molecule type" value="Genomic_DNA"/>
</dbReference>
<comment type="caution">
    <text evidence="1">The sequence shown here is derived from an EMBL/GenBank/DDBJ whole genome shotgun (WGS) entry which is preliminary data.</text>
</comment>
<sequence length="136" mass="14379">MIRHNAKPQGFVLVAVIFLLVVLGGAGLVISQLTVRNSATGVQSLQATRAQWLVQAGLDAAILRVLSNEPCAAAATTHADFPGLTLTVTCGAEREYVTAGMTLQDIVATVESTGLTPASREYVWLRQTAVMEVVND</sequence>
<dbReference type="RefSeq" id="WP_380693520.1">
    <property type="nucleotide sequence ID" value="NZ_JBHRYR010000002.1"/>
</dbReference>
<proteinExistence type="predicted"/>
<evidence type="ECO:0008006" key="3">
    <source>
        <dbReference type="Google" id="ProtNLM"/>
    </source>
</evidence>
<keyword evidence="2" id="KW-1185">Reference proteome</keyword>
<evidence type="ECO:0000313" key="1">
    <source>
        <dbReference type="EMBL" id="MFC3851946.1"/>
    </source>
</evidence>
<gene>
    <name evidence="1" type="ORF">ACFOOG_03780</name>
</gene>
<reference evidence="2" key="1">
    <citation type="journal article" date="2019" name="Int. J. Syst. Evol. Microbiol.">
        <title>The Global Catalogue of Microorganisms (GCM) 10K type strain sequencing project: providing services to taxonomists for standard genome sequencing and annotation.</title>
        <authorList>
            <consortium name="The Broad Institute Genomics Platform"/>
            <consortium name="The Broad Institute Genome Sequencing Center for Infectious Disease"/>
            <person name="Wu L."/>
            <person name="Ma J."/>
        </authorList>
    </citation>
    <scope>NUCLEOTIDE SEQUENCE [LARGE SCALE GENOMIC DNA]</scope>
    <source>
        <strain evidence="2">IBRC 10765</strain>
    </source>
</reference>
<evidence type="ECO:0000313" key="2">
    <source>
        <dbReference type="Proteomes" id="UP001595617"/>
    </source>
</evidence>
<name>A0ABV7ZUY9_9GAMM</name>